<keyword evidence="2 4" id="KW-0689">Ribosomal protein</keyword>
<accession>A0A5J5BDH5</accession>
<dbReference type="NCBIfam" id="NF001099">
    <property type="entry name" value="PRK00132.1"/>
    <property type="match status" value="1"/>
</dbReference>
<dbReference type="GO" id="GO:0006412">
    <property type="term" value="P:translation"/>
    <property type="evidence" value="ECO:0007669"/>
    <property type="project" value="InterPro"/>
</dbReference>
<organism evidence="7 8">
    <name type="scientific">Nyssa sinensis</name>
    <dbReference type="NCBI Taxonomy" id="561372"/>
    <lineage>
        <taxon>Eukaryota</taxon>
        <taxon>Viridiplantae</taxon>
        <taxon>Streptophyta</taxon>
        <taxon>Embryophyta</taxon>
        <taxon>Tracheophyta</taxon>
        <taxon>Spermatophyta</taxon>
        <taxon>Magnoliopsida</taxon>
        <taxon>eudicotyledons</taxon>
        <taxon>Gunneridae</taxon>
        <taxon>Pentapetalae</taxon>
        <taxon>asterids</taxon>
        <taxon>Cornales</taxon>
        <taxon>Nyssaceae</taxon>
        <taxon>Nyssa</taxon>
    </lineage>
</organism>
<dbReference type="OrthoDB" id="10254627at2759"/>
<comment type="similarity">
    <text evidence="1 4">Belongs to the universal ribosomal protein uS9 family.</text>
</comment>
<dbReference type="Proteomes" id="UP000325577">
    <property type="component" value="Linkage Group LG14"/>
</dbReference>
<keyword evidence="3 4" id="KW-0687">Ribonucleoprotein</keyword>
<feature type="compositionally biased region" description="Basic and acidic residues" evidence="5">
    <location>
        <begin position="177"/>
        <end position="191"/>
    </location>
</feature>
<dbReference type="InterPro" id="IPR020568">
    <property type="entry name" value="Ribosomal_Su5_D2-typ_SF"/>
</dbReference>
<dbReference type="AlphaFoldDB" id="A0A5J5BDH5"/>
<dbReference type="GO" id="GO:0003735">
    <property type="term" value="F:structural constituent of ribosome"/>
    <property type="evidence" value="ECO:0007669"/>
    <property type="project" value="InterPro"/>
</dbReference>
<dbReference type="Pfam" id="PF00168">
    <property type="entry name" value="C2"/>
    <property type="match status" value="1"/>
</dbReference>
<dbReference type="SUPFAM" id="SSF49562">
    <property type="entry name" value="C2 domain (Calcium/lipid-binding domain, CaLB)"/>
    <property type="match status" value="1"/>
</dbReference>
<dbReference type="GO" id="GO:0006952">
    <property type="term" value="P:defense response"/>
    <property type="evidence" value="ECO:0007669"/>
    <property type="project" value="InterPro"/>
</dbReference>
<evidence type="ECO:0000256" key="4">
    <source>
        <dbReference type="RuleBase" id="RU003815"/>
    </source>
</evidence>
<name>A0A5J5BDH5_9ASTE</name>
<protein>
    <recommendedName>
        <fullName evidence="6">C2 domain-containing protein</fullName>
    </recommendedName>
</protein>
<dbReference type="GO" id="GO:0022627">
    <property type="term" value="C:cytosolic small ribosomal subunit"/>
    <property type="evidence" value="ECO:0007669"/>
    <property type="project" value="TreeGrafter"/>
</dbReference>
<dbReference type="InterPro" id="IPR000754">
    <property type="entry name" value="Ribosomal_uS9"/>
</dbReference>
<dbReference type="InterPro" id="IPR014721">
    <property type="entry name" value="Ribsml_uS5_D2-typ_fold_subgr"/>
</dbReference>
<feature type="region of interest" description="Disordered" evidence="5">
    <location>
        <begin position="612"/>
        <end position="675"/>
    </location>
</feature>
<dbReference type="SUPFAM" id="SSF54211">
    <property type="entry name" value="Ribosomal protein S5 domain 2-like"/>
    <property type="match status" value="1"/>
</dbReference>
<dbReference type="InterPro" id="IPR035892">
    <property type="entry name" value="C2_domain_sf"/>
</dbReference>
<keyword evidence="8" id="KW-1185">Reference proteome</keyword>
<evidence type="ECO:0000313" key="8">
    <source>
        <dbReference type="Proteomes" id="UP000325577"/>
    </source>
</evidence>
<dbReference type="EMBL" id="CM018037">
    <property type="protein sequence ID" value="KAA8539942.1"/>
    <property type="molecule type" value="Genomic_DNA"/>
</dbReference>
<dbReference type="GO" id="GO:0003723">
    <property type="term" value="F:RNA binding"/>
    <property type="evidence" value="ECO:0007669"/>
    <property type="project" value="TreeGrafter"/>
</dbReference>
<dbReference type="PROSITE" id="PS00360">
    <property type="entry name" value="RIBOSOMAL_S9"/>
    <property type="match status" value="1"/>
</dbReference>
<dbReference type="Gene3D" id="3.30.230.10">
    <property type="match status" value="1"/>
</dbReference>
<dbReference type="SMART" id="SM00239">
    <property type="entry name" value="C2"/>
    <property type="match status" value="1"/>
</dbReference>
<dbReference type="PROSITE" id="PS50004">
    <property type="entry name" value="C2"/>
    <property type="match status" value="1"/>
</dbReference>
<sequence length="786" mass="86779">MFAQPKRNLWAGLVPRQRAFDSALLGRFETSKHFGRWNSQPTLKPPTAAKPLAFPIPLSRVSFSTMLSRFISRPSHLRLLTLIVSQNTFLNPKPHPLRTLHPPIRSPNFSFFFGISRCFSSNRKNNGDGNNKTSQDQPAATSDLWKLSADNDQSVDSVFGEDSGSFEGIVGGDVSADGERPEDDTWLKDSTEGADNDDIFQGIDKDIGENNIGVVDDDWATADGYKPWSLADEEKGDDLFNIEEGISEMVDVRVDEKVEIQKSEEDQQLEREEKELTVVLKGPNRAFGDLIAASGITEAMLDSLLALKDLEDVQGLPPLREIEDMSYEKNTRKSTRAEIERQKQEEVAKARVRQVDGKGRAYGTGRRKCSIARVWIQPGDGKFVVNDKEFDVYFPMLDHRAALLRPFSETMTLGLWDVSCTVKGGGVSGQVGAIRLGISRALQNWEPDLRPPLRAAGFLTRDSRVVERKKPVVALSDDRCQVLFDLPTWVSIGSIHGPSMASRYEVELTITSAKDLKNVNWRHGLLKPYAVVWVDSKSKSSTRVDDEGDTCPYWDQTLVIPLNAPIEDSTLYIDVVHANPDEDTKPLIGSARLPLRDVVDEVGLGERVQRKLQLKRPSGRPQGKVDVKVAVREPRYRAPDPYHAPPYGVSRDYTAPSPYGNPYAPPPPDPYQAVPPSGYPYGQAPYGQPAYGQAPYGQPAYGQAPYGQPAYGQAPYGQPAYGQQSYAPEKEKSSKFGMGTGLAVGAVGGLLGGLALAEGIDYVEDKIEDDVAEKVEDDLGYDGDDF</sequence>
<gene>
    <name evidence="7" type="ORF">F0562_026634</name>
</gene>
<dbReference type="Pfam" id="PF00380">
    <property type="entry name" value="Ribosomal_S9"/>
    <property type="match status" value="1"/>
</dbReference>
<evidence type="ECO:0000256" key="2">
    <source>
        <dbReference type="ARBA" id="ARBA00022980"/>
    </source>
</evidence>
<dbReference type="PANTHER" id="PTHR21569">
    <property type="entry name" value="RIBOSOMAL PROTEIN S9"/>
    <property type="match status" value="1"/>
</dbReference>
<evidence type="ECO:0000256" key="3">
    <source>
        <dbReference type="ARBA" id="ARBA00023274"/>
    </source>
</evidence>
<evidence type="ECO:0000256" key="1">
    <source>
        <dbReference type="ARBA" id="ARBA00005251"/>
    </source>
</evidence>
<dbReference type="InterPro" id="IPR044750">
    <property type="entry name" value="C2_SRC2/BAP"/>
</dbReference>
<evidence type="ECO:0000259" key="6">
    <source>
        <dbReference type="PROSITE" id="PS50004"/>
    </source>
</evidence>
<dbReference type="PANTHER" id="PTHR21569:SF1">
    <property type="entry name" value="SMALL RIBOSOMAL SUBUNIT PROTEIN US9M"/>
    <property type="match status" value="1"/>
</dbReference>
<feature type="region of interest" description="Disordered" evidence="5">
    <location>
        <begin position="168"/>
        <end position="204"/>
    </location>
</feature>
<evidence type="ECO:0000313" key="7">
    <source>
        <dbReference type="EMBL" id="KAA8539942.1"/>
    </source>
</evidence>
<proteinExistence type="inferred from homology"/>
<dbReference type="InterPro" id="IPR023035">
    <property type="entry name" value="Ribosomal_uS9_bac/plastid"/>
</dbReference>
<dbReference type="InterPro" id="IPR020574">
    <property type="entry name" value="Ribosomal_uS9_CS"/>
</dbReference>
<dbReference type="Gene3D" id="2.60.40.150">
    <property type="entry name" value="C2 domain"/>
    <property type="match status" value="1"/>
</dbReference>
<dbReference type="CDD" id="cd04051">
    <property type="entry name" value="C2_SRC2_like"/>
    <property type="match status" value="1"/>
</dbReference>
<reference evidence="7 8" key="1">
    <citation type="submission" date="2019-09" db="EMBL/GenBank/DDBJ databases">
        <title>A chromosome-level genome assembly of the Chinese tupelo Nyssa sinensis.</title>
        <authorList>
            <person name="Yang X."/>
            <person name="Kang M."/>
            <person name="Yang Y."/>
            <person name="Xiong H."/>
            <person name="Wang M."/>
            <person name="Zhang Z."/>
            <person name="Wang Z."/>
            <person name="Wu H."/>
            <person name="Ma T."/>
            <person name="Liu J."/>
            <person name="Xi Z."/>
        </authorList>
    </citation>
    <scope>NUCLEOTIDE SEQUENCE [LARGE SCALE GENOMIC DNA]</scope>
    <source>
        <strain evidence="7">J267</strain>
        <tissue evidence="7">Leaf</tissue>
    </source>
</reference>
<evidence type="ECO:0000256" key="5">
    <source>
        <dbReference type="SAM" id="MobiDB-lite"/>
    </source>
</evidence>
<dbReference type="InterPro" id="IPR000008">
    <property type="entry name" value="C2_dom"/>
</dbReference>
<feature type="compositionally biased region" description="Basic and acidic residues" evidence="5">
    <location>
        <begin position="623"/>
        <end position="640"/>
    </location>
</feature>
<feature type="domain" description="C2" evidence="6">
    <location>
        <begin position="487"/>
        <end position="609"/>
    </location>
</feature>